<dbReference type="EMBL" id="JAUSTQ010000013">
    <property type="protein sequence ID" value="MDQ0160536.1"/>
    <property type="molecule type" value="Genomic_DNA"/>
</dbReference>
<dbReference type="InterPro" id="IPR028098">
    <property type="entry name" value="Glyco_trans_4-like_N"/>
</dbReference>
<dbReference type="SUPFAM" id="SSF53756">
    <property type="entry name" value="UDP-Glycosyltransferase/glycogen phosphorylase"/>
    <property type="match status" value="1"/>
</dbReference>
<comment type="caution">
    <text evidence="3">The sequence shown here is derived from an EMBL/GenBank/DDBJ whole genome shotgun (WGS) entry which is preliminary data.</text>
</comment>
<dbReference type="CDD" id="cd03811">
    <property type="entry name" value="GT4_GT28_WabH-like"/>
    <property type="match status" value="1"/>
</dbReference>
<dbReference type="Proteomes" id="UP001224359">
    <property type="component" value="Unassembled WGS sequence"/>
</dbReference>
<evidence type="ECO:0000259" key="1">
    <source>
        <dbReference type="Pfam" id="PF00534"/>
    </source>
</evidence>
<proteinExistence type="predicted"/>
<gene>
    <name evidence="3" type="ORF">J2S77_002540</name>
</gene>
<reference evidence="3 4" key="1">
    <citation type="submission" date="2023-07" db="EMBL/GenBank/DDBJ databases">
        <title>Genomic Encyclopedia of Type Strains, Phase IV (KMG-IV): sequencing the most valuable type-strain genomes for metagenomic binning, comparative biology and taxonomic classification.</title>
        <authorList>
            <person name="Goeker M."/>
        </authorList>
    </citation>
    <scope>NUCLEOTIDE SEQUENCE [LARGE SCALE GENOMIC DNA]</scope>
    <source>
        <strain evidence="3 4">DSM 16460</strain>
    </source>
</reference>
<dbReference type="PANTHER" id="PTHR12526">
    <property type="entry name" value="GLYCOSYLTRANSFERASE"/>
    <property type="match status" value="1"/>
</dbReference>
<name>A0ABT9VHV2_9BACI</name>
<sequence length="367" mass="41829">MRILHLNAGNETGGGMHHILSLLSQFNRGEVVLGVFEEGEMLRRAQELNIETVLFKQSKQHDFKVLPDLVKFINRNSFSFVHTHGPRATFLMALIKWAIKSPILTTIHSDPRHDFLAQGLKGRICYYLNRLSFKVVDHFVVVSSKFSELMQNQYKIPKTKISTILNGINFNVQYEPYSKEEMGFDKKSILIAMVARIEPVKQPLLAIKMIEEVIKEHSNVRLMMIGTGIYKGKVEHYIKQHNLTEHVHLLGHRDDVQRLIVSSDLLLLTSKSESFPLVLLEAARAKVPIITTDVGDVKKLIPSSEYGWVVNQDNQAITDIVQQAIKSTTDGTGKKKAKQLYQFASSKYSLKQFSDSVRQIYENVKIL</sequence>
<organism evidence="3 4">
    <name type="scientific">Alkalibacillus salilacus</name>
    <dbReference type="NCBI Taxonomy" id="284582"/>
    <lineage>
        <taxon>Bacteria</taxon>
        <taxon>Bacillati</taxon>
        <taxon>Bacillota</taxon>
        <taxon>Bacilli</taxon>
        <taxon>Bacillales</taxon>
        <taxon>Bacillaceae</taxon>
        <taxon>Alkalibacillus</taxon>
    </lineage>
</organism>
<dbReference type="Pfam" id="PF00534">
    <property type="entry name" value="Glycos_transf_1"/>
    <property type="match status" value="1"/>
</dbReference>
<evidence type="ECO:0000313" key="3">
    <source>
        <dbReference type="EMBL" id="MDQ0160536.1"/>
    </source>
</evidence>
<dbReference type="Pfam" id="PF13439">
    <property type="entry name" value="Glyco_transf_4"/>
    <property type="match status" value="1"/>
</dbReference>
<keyword evidence="4" id="KW-1185">Reference proteome</keyword>
<feature type="domain" description="Glycosyl transferase family 1" evidence="1">
    <location>
        <begin position="179"/>
        <end position="338"/>
    </location>
</feature>
<dbReference type="PANTHER" id="PTHR12526:SF638">
    <property type="entry name" value="SPORE COAT PROTEIN SA"/>
    <property type="match status" value="1"/>
</dbReference>
<accession>A0ABT9VHV2</accession>
<feature type="domain" description="Glycosyltransferase subfamily 4-like N-terminal" evidence="2">
    <location>
        <begin position="13"/>
        <end position="169"/>
    </location>
</feature>
<evidence type="ECO:0000259" key="2">
    <source>
        <dbReference type="Pfam" id="PF13439"/>
    </source>
</evidence>
<dbReference type="RefSeq" id="WP_306977860.1">
    <property type="nucleotide sequence ID" value="NZ_JAUSTQ010000013.1"/>
</dbReference>
<protein>
    <submittedName>
        <fullName evidence="3">Glycosyltransferase involved in cell wall biosynthesis</fullName>
    </submittedName>
</protein>
<dbReference type="Gene3D" id="3.40.50.2000">
    <property type="entry name" value="Glycogen Phosphorylase B"/>
    <property type="match status" value="2"/>
</dbReference>
<dbReference type="InterPro" id="IPR001296">
    <property type="entry name" value="Glyco_trans_1"/>
</dbReference>
<evidence type="ECO:0000313" key="4">
    <source>
        <dbReference type="Proteomes" id="UP001224359"/>
    </source>
</evidence>